<dbReference type="AlphaFoldDB" id="A0A7R8D5W6"/>
<keyword evidence="5" id="KW-0472">Membrane</keyword>
<evidence type="ECO:0000313" key="7">
    <source>
        <dbReference type="Proteomes" id="UP000675881"/>
    </source>
</evidence>
<keyword evidence="4" id="KW-1133">Transmembrane helix</keyword>
<reference evidence="6" key="1">
    <citation type="submission" date="2021-02" db="EMBL/GenBank/DDBJ databases">
        <authorList>
            <person name="Bekaert M."/>
        </authorList>
    </citation>
    <scope>NUCLEOTIDE SEQUENCE</scope>
    <source>
        <strain evidence="6">IoA-00</strain>
    </source>
</reference>
<sequence>MLSVIRLIPSYRLYKIDEVEEYNRSNPYIRTGYRGNLDWTDCLKSIFAFHNETLNIWTHLFGFFIFVGLFVREILFPRPKCALWGLDDPCGDHCVISSNNDTLSSFSCILLSFKICFSKLSISGLARDFSVPSFYTSLDIHINEYSEIRTDALVFKTRISVFLRYGLFIIIYRNAHLSIVTIFTCLKL</sequence>
<organism evidence="6 7">
    <name type="scientific">Lepeophtheirus salmonis</name>
    <name type="common">Salmon louse</name>
    <name type="synonym">Caligus salmonis</name>
    <dbReference type="NCBI Taxonomy" id="72036"/>
    <lineage>
        <taxon>Eukaryota</taxon>
        <taxon>Metazoa</taxon>
        <taxon>Ecdysozoa</taxon>
        <taxon>Arthropoda</taxon>
        <taxon>Crustacea</taxon>
        <taxon>Multicrustacea</taxon>
        <taxon>Hexanauplia</taxon>
        <taxon>Copepoda</taxon>
        <taxon>Siphonostomatoida</taxon>
        <taxon>Caligidae</taxon>
        <taxon>Lepeophtheirus</taxon>
    </lineage>
</organism>
<dbReference type="InterPro" id="IPR004254">
    <property type="entry name" value="AdipoR/HlyIII-related"/>
</dbReference>
<dbReference type="PANTHER" id="PTHR20855:SF52">
    <property type="entry name" value="ADIPONECTIN RECEPTOR PROTEIN"/>
    <property type="match status" value="1"/>
</dbReference>
<comment type="subcellular location">
    <subcellularLocation>
        <location evidence="1">Membrane</location>
        <topology evidence="1">Multi-pass membrane protein</topology>
    </subcellularLocation>
</comment>
<evidence type="ECO:0000256" key="1">
    <source>
        <dbReference type="ARBA" id="ARBA00004141"/>
    </source>
</evidence>
<gene>
    <name evidence="6" type="ORF">LSAA_11905</name>
</gene>
<evidence type="ECO:0000256" key="4">
    <source>
        <dbReference type="ARBA" id="ARBA00022989"/>
    </source>
</evidence>
<keyword evidence="7" id="KW-1185">Reference proteome</keyword>
<dbReference type="PANTHER" id="PTHR20855">
    <property type="entry name" value="ADIPOR/PROGESTIN RECEPTOR-RELATED"/>
    <property type="match status" value="1"/>
</dbReference>
<comment type="similarity">
    <text evidence="2">Belongs to the ADIPOR family.</text>
</comment>
<evidence type="ECO:0000256" key="3">
    <source>
        <dbReference type="ARBA" id="ARBA00022692"/>
    </source>
</evidence>
<evidence type="ECO:0000256" key="5">
    <source>
        <dbReference type="ARBA" id="ARBA00023136"/>
    </source>
</evidence>
<dbReference type="GO" id="GO:0038023">
    <property type="term" value="F:signaling receptor activity"/>
    <property type="evidence" value="ECO:0007669"/>
    <property type="project" value="TreeGrafter"/>
</dbReference>
<proteinExistence type="inferred from homology"/>
<evidence type="ECO:0000256" key="2">
    <source>
        <dbReference type="ARBA" id="ARBA00007018"/>
    </source>
</evidence>
<dbReference type="OrthoDB" id="529367at2759"/>
<name>A0A7R8D5W6_LEPSM</name>
<dbReference type="Proteomes" id="UP000675881">
    <property type="component" value="Chromosome 6"/>
</dbReference>
<protein>
    <submittedName>
        <fullName evidence="6">(salmon louse) hypothetical protein</fullName>
    </submittedName>
</protein>
<evidence type="ECO:0000313" key="6">
    <source>
        <dbReference type="EMBL" id="CAF2983876.1"/>
    </source>
</evidence>
<dbReference type="GO" id="GO:0016020">
    <property type="term" value="C:membrane"/>
    <property type="evidence" value="ECO:0007669"/>
    <property type="project" value="UniProtKB-SubCell"/>
</dbReference>
<keyword evidence="3" id="KW-0812">Transmembrane</keyword>
<dbReference type="EMBL" id="HG994585">
    <property type="protein sequence ID" value="CAF2983876.1"/>
    <property type="molecule type" value="Genomic_DNA"/>
</dbReference>
<accession>A0A7R8D5W6</accession>